<protein>
    <submittedName>
        <fullName evidence="4">Angiopoietin-related protein 6</fullName>
    </submittedName>
</protein>
<gene>
    <name evidence="4" type="primary">LOC101846824</name>
</gene>
<feature type="chain" id="PRO_5047046361" evidence="1">
    <location>
        <begin position="33"/>
        <end position="251"/>
    </location>
</feature>
<evidence type="ECO:0000256" key="1">
    <source>
        <dbReference type="SAM" id="SignalP"/>
    </source>
</evidence>
<feature type="signal peptide" evidence="1">
    <location>
        <begin position="1"/>
        <end position="32"/>
    </location>
</feature>
<sequence length="251" mass="27917">MSCCGNKSFQAIVLVACVFVLIAPAPSSSTVAEHLNAKDKTDHVDCHSLMKAGYNVSGVYRLKLNLKDVSVPCEFRGGNAYALILQRVHGSISFTQSWGAYETGFGSPSSDYWIGLATIYALTLQGNNKLQINTQDWSGTAKNGLYNYFSLEERNTRYRLHVGGYHGTLIDDLSYHNNMPFSTVDAPDPYGCAAGTKAGWWYNYCAYALPTGIYYIGGPYRPSGSMYDGIYWKDWHGYDYSLKYISMTLSH</sequence>
<keyword evidence="1" id="KW-0732">Signal</keyword>
<evidence type="ECO:0000259" key="2">
    <source>
        <dbReference type="PROSITE" id="PS51406"/>
    </source>
</evidence>
<dbReference type="InterPro" id="IPR002181">
    <property type="entry name" value="Fibrinogen_a/b/g_C_dom"/>
</dbReference>
<dbReference type="RefSeq" id="XP_005102272.1">
    <property type="nucleotide sequence ID" value="XM_005102215.3"/>
</dbReference>
<dbReference type="PANTHER" id="PTHR19143">
    <property type="entry name" value="FIBRINOGEN/TENASCIN/ANGIOPOEITIN"/>
    <property type="match status" value="1"/>
</dbReference>
<organism evidence="3 4">
    <name type="scientific">Aplysia californica</name>
    <name type="common">California sea hare</name>
    <dbReference type="NCBI Taxonomy" id="6500"/>
    <lineage>
        <taxon>Eukaryota</taxon>
        <taxon>Metazoa</taxon>
        <taxon>Spiralia</taxon>
        <taxon>Lophotrochozoa</taxon>
        <taxon>Mollusca</taxon>
        <taxon>Gastropoda</taxon>
        <taxon>Heterobranchia</taxon>
        <taxon>Euthyneura</taxon>
        <taxon>Tectipleura</taxon>
        <taxon>Aplysiida</taxon>
        <taxon>Aplysioidea</taxon>
        <taxon>Aplysiidae</taxon>
        <taxon>Aplysia</taxon>
    </lineage>
</organism>
<proteinExistence type="predicted"/>
<dbReference type="PANTHER" id="PTHR19143:SF327">
    <property type="entry name" value="FI21813P1-RELATED"/>
    <property type="match status" value="1"/>
</dbReference>
<feature type="domain" description="Fibrinogen C-terminal" evidence="2">
    <location>
        <begin position="37"/>
        <end position="251"/>
    </location>
</feature>
<dbReference type="PROSITE" id="PS51406">
    <property type="entry name" value="FIBRINOGEN_C_2"/>
    <property type="match status" value="1"/>
</dbReference>
<keyword evidence="3" id="KW-1185">Reference proteome</keyword>
<dbReference type="InterPro" id="IPR014716">
    <property type="entry name" value="Fibrinogen_a/b/g_C_1"/>
</dbReference>
<name>A0ABM0JV67_APLCA</name>
<dbReference type="GeneID" id="101846824"/>
<evidence type="ECO:0000313" key="3">
    <source>
        <dbReference type="Proteomes" id="UP000694888"/>
    </source>
</evidence>
<dbReference type="SUPFAM" id="SSF56496">
    <property type="entry name" value="Fibrinogen C-terminal domain-like"/>
    <property type="match status" value="1"/>
</dbReference>
<accession>A0ABM0JV67</accession>
<dbReference type="SMART" id="SM00186">
    <property type="entry name" value="FBG"/>
    <property type="match status" value="1"/>
</dbReference>
<dbReference type="Gene3D" id="3.90.215.10">
    <property type="entry name" value="Gamma Fibrinogen, chain A, domain 1"/>
    <property type="match status" value="1"/>
</dbReference>
<dbReference type="InterPro" id="IPR036056">
    <property type="entry name" value="Fibrinogen-like_C"/>
</dbReference>
<dbReference type="InterPro" id="IPR050373">
    <property type="entry name" value="Fibrinogen_C-term_domain"/>
</dbReference>
<reference evidence="4" key="1">
    <citation type="submission" date="2025-08" db="UniProtKB">
        <authorList>
            <consortium name="RefSeq"/>
        </authorList>
    </citation>
    <scope>IDENTIFICATION</scope>
</reference>
<dbReference type="Pfam" id="PF00147">
    <property type="entry name" value="Fibrinogen_C"/>
    <property type="match status" value="1"/>
</dbReference>
<dbReference type="Proteomes" id="UP000694888">
    <property type="component" value="Unplaced"/>
</dbReference>
<evidence type="ECO:0000313" key="4">
    <source>
        <dbReference type="RefSeq" id="XP_005102272.1"/>
    </source>
</evidence>